<dbReference type="SUPFAM" id="SSF53649">
    <property type="entry name" value="Alkaline phosphatase-like"/>
    <property type="match status" value="1"/>
</dbReference>
<dbReference type="GO" id="GO:0006508">
    <property type="term" value="P:proteolysis"/>
    <property type="evidence" value="ECO:0007669"/>
    <property type="project" value="InterPro"/>
</dbReference>
<protein>
    <recommendedName>
        <fullName evidence="6">Sulfatase N-terminal domain-containing protein</fullName>
    </recommendedName>
</protein>
<organism evidence="7 8">
    <name type="scientific">Daphnia sinensis</name>
    <dbReference type="NCBI Taxonomy" id="1820382"/>
    <lineage>
        <taxon>Eukaryota</taxon>
        <taxon>Metazoa</taxon>
        <taxon>Ecdysozoa</taxon>
        <taxon>Arthropoda</taxon>
        <taxon>Crustacea</taxon>
        <taxon>Branchiopoda</taxon>
        <taxon>Diplostraca</taxon>
        <taxon>Cladocera</taxon>
        <taxon>Anomopoda</taxon>
        <taxon>Daphniidae</taxon>
        <taxon>Daphnia</taxon>
        <taxon>Daphnia similis group</taxon>
    </lineage>
</organism>
<dbReference type="Proteomes" id="UP000820818">
    <property type="component" value="Unassembled WGS sequence"/>
</dbReference>
<feature type="domain" description="Sulfatase N-terminal" evidence="6">
    <location>
        <begin position="354"/>
        <end position="414"/>
    </location>
</feature>
<evidence type="ECO:0000256" key="5">
    <source>
        <dbReference type="ARBA" id="ARBA00022837"/>
    </source>
</evidence>
<feature type="domain" description="Sulfatase N-terminal" evidence="6">
    <location>
        <begin position="425"/>
        <end position="526"/>
    </location>
</feature>
<evidence type="ECO:0000313" key="7">
    <source>
        <dbReference type="EMBL" id="KAI9550108.1"/>
    </source>
</evidence>
<comment type="caution">
    <text evidence="7">The sequence shown here is derived from an EMBL/GenBank/DDBJ whole genome shotgun (WGS) entry which is preliminary data.</text>
</comment>
<evidence type="ECO:0000256" key="2">
    <source>
        <dbReference type="ARBA" id="ARBA00008779"/>
    </source>
</evidence>
<dbReference type="GO" id="GO:0046872">
    <property type="term" value="F:metal ion binding"/>
    <property type="evidence" value="ECO:0007669"/>
    <property type="project" value="UniProtKB-KW"/>
</dbReference>
<dbReference type="InterPro" id="IPR032466">
    <property type="entry name" value="Metal_Hydrolase"/>
</dbReference>
<dbReference type="InterPro" id="IPR024607">
    <property type="entry name" value="Sulfatase_CS"/>
</dbReference>
<dbReference type="InterPro" id="IPR050738">
    <property type="entry name" value="Sulfatase"/>
</dbReference>
<name>A0AAD5PLZ7_9CRUS</name>
<dbReference type="EMBL" id="WJBH02000187">
    <property type="protein sequence ID" value="KAI9550108.1"/>
    <property type="molecule type" value="Genomic_DNA"/>
</dbReference>
<dbReference type="InterPro" id="IPR008257">
    <property type="entry name" value="Pept_M19"/>
</dbReference>
<dbReference type="PANTHER" id="PTHR42693:SF53">
    <property type="entry name" value="ENDO-4-O-SULFATASE"/>
    <property type="match status" value="1"/>
</dbReference>
<dbReference type="SUPFAM" id="SSF51556">
    <property type="entry name" value="Metallo-dependent hydrolases"/>
    <property type="match status" value="1"/>
</dbReference>
<keyword evidence="4" id="KW-0378">Hydrolase</keyword>
<dbReference type="GO" id="GO:0070573">
    <property type="term" value="F:metallodipeptidase activity"/>
    <property type="evidence" value="ECO:0007669"/>
    <property type="project" value="InterPro"/>
</dbReference>
<evidence type="ECO:0000259" key="6">
    <source>
        <dbReference type="Pfam" id="PF00884"/>
    </source>
</evidence>
<evidence type="ECO:0000256" key="1">
    <source>
        <dbReference type="ARBA" id="ARBA00001913"/>
    </source>
</evidence>
<accession>A0AAD5PLZ7</accession>
<dbReference type="AlphaFoldDB" id="A0AAD5PLZ7"/>
<dbReference type="PANTHER" id="PTHR42693">
    <property type="entry name" value="ARYLSULFATASE FAMILY MEMBER"/>
    <property type="match status" value="1"/>
</dbReference>
<keyword evidence="8" id="KW-1185">Reference proteome</keyword>
<dbReference type="Gene3D" id="3.20.20.140">
    <property type="entry name" value="Metal-dependent hydrolases"/>
    <property type="match status" value="1"/>
</dbReference>
<dbReference type="Gene3D" id="3.40.720.10">
    <property type="entry name" value="Alkaline Phosphatase, subunit A"/>
    <property type="match status" value="2"/>
</dbReference>
<dbReference type="PROSITE" id="PS00523">
    <property type="entry name" value="SULFATASE_1"/>
    <property type="match status" value="1"/>
</dbReference>
<proteinExistence type="inferred from homology"/>
<evidence type="ECO:0000256" key="3">
    <source>
        <dbReference type="ARBA" id="ARBA00022723"/>
    </source>
</evidence>
<gene>
    <name evidence="7" type="ORF">GHT06_005002</name>
</gene>
<keyword evidence="3" id="KW-0479">Metal-binding</keyword>
<reference evidence="7" key="1">
    <citation type="submission" date="2022-05" db="EMBL/GenBank/DDBJ databases">
        <title>A multi-omics perspective on studying reproductive biology in Daphnia sinensis.</title>
        <authorList>
            <person name="Jia J."/>
        </authorList>
    </citation>
    <scope>NUCLEOTIDE SEQUENCE</scope>
    <source>
        <strain evidence="7">WSL</strain>
    </source>
</reference>
<comment type="similarity">
    <text evidence="2">Belongs to the sulfatase family.</text>
</comment>
<evidence type="ECO:0000256" key="4">
    <source>
        <dbReference type="ARBA" id="ARBA00022801"/>
    </source>
</evidence>
<sequence>MITVDAHLDLSMNALEWNRDLTRPVHEINAREKGLTDKPDRGNATVSLPDLRKGNVGLVVATQIGRYVEKGNPLPGWHSPAQAWAQTQGQLAWYQAMVEQGEMTQISNIHDLTAHLVDWENGTDKTAKPVGFILSLEGADSIVNLDYLEKAFQNGLRALGPAHYGPGRYAHGTDSSAPLNEQGKALIRKMDELGIILDATHLCDLAFWDALELYQGPVWASHNNVRALVDHNRQFSDEMILALIERGAVIGGAFDAWMLSPGWVRGKSTPTERNIIIDTVLDHLDHICQLAGNAKHIGIGSDLDGAFGTEQSPSDLETIADLAKIPDLLRKRGYTELDISLVMGQNQPNTNEKPNVILIYVGDLGYGDISIAGGQIPTPAIDRIGHEGLQLQNAYSTAATCTPSRYSLLTGEYAWRAKGREVAHGDAILQLDWMVETILTTLEKGNLTQNTIVILTSDNRSVLDVRYEDDAVSLQGNHRPTGVLSGGKYSSLEAGARVPMLVRWPKEISSGEKSDALFSQVDMIEQAPDTQNSWATFIGKNKKGREGLIQEAIQQVLSYVSQDGYKYIPVHPRPAIVPWGTEIETGFKMKTNCFISPMIQKKR</sequence>
<dbReference type="PROSITE" id="PS51365">
    <property type="entry name" value="RENAL_DIPEPTIDASE_2"/>
    <property type="match status" value="1"/>
</dbReference>
<dbReference type="Pfam" id="PF00884">
    <property type="entry name" value="Sulfatase"/>
    <property type="match status" value="2"/>
</dbReference>
<dbReference type="InterPro" id="IPR000917">
    <property type="entry name" value="Sulfatase_N"/>
</dbReference>
<keyword evidence="5" id="KW-0106">Calcium</keyword>
<dbReference type="GO" id="GO:0004065">
    <property type="term" value="F:arylsulfatase activity"/>
    <property type="evidence" value="ECO:0007669"/>
    <property type="project" value="TreeGrafter"/>
</dbReference>
<dbReference type="Pfam" id="PF01244">
    <property type="entry name" value="Peptidase_M19"/>
    <property type="match status" value="1"/>
</dbReference>
<dbReference type="InterPro" id="IPR017850">
    <property type="entry name" value="Alkaline_phosphatase_core_sf"/>
</dbReference>
<comment type="cofactor">
    <cofactor evidence="1">
        <name>Ca(2+)</name>
        <dbReference type="ChEBI" id="CHEBI:29108"/>
    </cofactor>
</comment>
<evidence type="ECO:0000313" key="8">
    <source>
        <dbReference type="Proteomes" id="UP000820818"/>
    </source>
</evidence>